<proteinExistence type="predicted"/>
<keyword evidence="3" id="KW-1185">Reference proteome</keyword>
<dbReference type="RefSeq" id="WP_171993270.1">
    <property type="nucleotide sequence ID" value="NZ_CP012542.1"/>
</dbReference>
<keyword evidence="1" id="KW-0472">Membrane</keyword>
<accession>A0A6G5QEH8</accession>
<feature type="transmembrane region" description="Helical" evidence="1">
    <location>
        <begin position="46"/>
        <end position="64"/>
    </location>
</feature>
<protein>
    <submittedName>
        <fullName evidence="2">Putative membrane protein</fullName>
    </submittedName>
</protein>
<organism evidence="2 3">
    <name type="scientific">Campylobacter mucosalis CCUG 21559</name>
    <dbReference type="NCBI Taxonomy" id="1032067"/>
    <lineage>
        <taxon>Bacteria</taxon>
        <taxon>Pseudomonadati</taxon>
        <taxon>Campylobacterota</taxon>
        <taxon>Epsilonproteobacteria</taxon>
        <taxon>Campylobacterales</taxon>
        <taxon>Campylobacteraceae</taxon>
        <taxon>Campylobacter</taxon>
    </lineage>
</organism>
<evidence type="ECO:0000313" key="3">
    <source>
        <dbReference type="Proteomes" id="UP000503264"/>
    </source>
</evidence>
<evidence type="ECO:0000313" key="2">
    <source>
        <dbReference type="EMBL" id="QCD43967.1"/>
    </source>
</evidence>
<keyword evidence="1" id="KW-1133">Transmembrane helix</keyword>
<dbReference type="Proteomes" id="UP000503264">
    <property type="component" value="Chromosome"/>
</dbReference>
<name>A0A6G5QEH8_9BACT</name>
<reference evidence="2 3" key="1">
    <citation type="submission" date="2016-07" db="EMBL/GenBank/DDBJ databases">
        <title>Comparative genomics of the Campylobacter concisus group.</title>
        <authorList>
            <person name="Miller W.G."/>
            <person name="Yee E."/>
            <person name="Chapman M.H."/>
            <person name="Huynh S."/>
            <person name="Bono J.L."/>
            <person name="On S.L.W."/>
            <person name="StLeger J."/>
            <person name="Foster G."/>
            <person name="Parker C.T."/>
        </authorList>
    </citation>
    <scope>NUCLEOTIDE SEQUENCE [LARGE SCALE GENOMIC DNA]</scope>
    <source>
        <strain evidence="2 3">CCUG 21559</strain>
    </source>
</reference>
<gene>
    <name evidence="2" type="ORF">CMUC_0148</name>
</gene>
<evidence type="ECO:0000256" key="1">
    <source>
        <dbReference type="SAM" id="Phobius"/>
    </source>
</evidence>
<dbReference type="AlphaFoldDB" id="A0A6G5QEH8"/>
<sequence length="143" mass="16863">MKLLNALFLGTLLTFALVFMLFVGLWNNYFKFYGVDEYFNAIFVDNVPFLWLLPVCVFVGYAIFYAPFRKIFRVFYVLLVVCILFSWHKDIGLKVGQWLFMKDGKDINLQNQEPVPTKEIYAGRYKMYILRSDTAQILKIPKS</sequence>
<dbReference type="EMBL" id="CP012542">
    <property type="protein sequence ID" value="QCD43967.1"/>
    <property type="molecule type" value="Genomic_DNA"/>
</dbReference>
<keyword evidence="1" id="KW-0812">Transmembrane</keyword>
<feature type="transmembrane region" description="Helical" evidence="1">
    <location>
        <begin position="71"/>
        <end position="88"/>
    </location>
</feature>
<feature type="transmembrane region" description="Helical" evidence="1">
    <location>
        <begin position="7"/>
        <end position="26"/>
    </location>
</feature>